<reference evidence="2" key="1">
    <citation type="submission" date="2017-09" db="EMBL/GenBank/DDBJ databases">
        <title>Contemporary evolution of a Lepidopteran species, Heliothis virescens, in response to modern agricultural practices.</title>
        <authorList>
            <person name="Fritz M.L."/>
            <person name="Deyonke A.M."/>
            <person name="Papanicolaou A."/>
            <person name="Micinski S."/>
            <person name="Westbrook J."/>
            <person name="Gould F."/>
        </authorList>
    </citation>
    <scope>NUCLEOTIDE SEQUENCE [LARGE SCALE GENOMIC DNA]</scope>
    <source>
        <strain evidence="2">HvINT-</strain>
        <tissue evidence="2">Whole body</tissue>
    </source>
</reference>
<sequence>MAHREELKKLLKKIAEQLNYKDPVIIINDLSSGGANYTSTLYTAIIREKNKEDLQLFAKVGAVGEKFREQISVNLFDTERFAYTKLFKIYAALEEEHGVPEEYRLPYVKLYGFDDTLYQETMVLENLLPQGFGPCDRFKSIDWEYASAAVAECAKLHALSFAFKKKDPEEYQQVLKLLKPAWDDMPVDDLLKQSMVPALKVIKPEHKAAFENFMNRGAKETFMKYYEARRVTAIIHGDYRGNNLLHRVRKDGKVDIKIVDLQTLQGGSPLTDLLYFIFTGSDEQFRARYFDRLVEHYYSQLSAAMRRLHLDPHENFSREDFDAELKEKLPFGLTLATFTLPVITVDTEHAPKVDESLEISNFSVEKTSALYCERLNGVVNDYVRWGVLK</sequence>
<comment type="caution">
    <text evidence="2">The sequence shown here is derived from an EMBL/GenBank/DDBJ whole genome shotgun (WGS) entry which is preliminary data.</text>
</comment>
<dbReference type="InterPro" id="IPR004119">
    <property type="entry name" value="EcKL"/>
</dbReference>
<name>A0A2A4JTG5_HELVI</name>
<dbReference type="STRING" id="7102.A0A2A4JTG5"/>
<organism evidence="2">
    <name type="scientific">Heliothis virescens</name>
    <name type="common">Tobacco budworm moth</name>
    <dbReference type="NCBI Taxonomy" id="7102"/>
    <lineage>
        <taxon>Eukaryota</taxon>
        <taxon>Metazoa</taxon>
        <taxon>Ecdysozoa</taxon>
        <taxon>Arthropoda</taxon>
        <taxon>Hexapoda</taxon>
        <taxon>Insecta</taxon>
        <taxon>Pterygota</taxon>
        <taxon>Neoptera</taxon>
        <taxon>Endopterygota</taxon>
        <taxon>Lepidoptera</taxon>
        <taxon>Glossata</taxon>
        <taxon>Ditrysia</taxon>
        <taxon>Noctuoidea</taxon>
        <taxon>Noctuidae</taxon>
        <taxon>Heliothinae</taxon>
        <taxon>Heliothis</taxon>
    </lineage>
</organism>
<dbReference type="SUPFAM" id="SSF56112">
    <property type="entry name" value="Protein kinase-like (PK-like)"/>
    <property type="match status" value="1"/>
</dbReference>
<feature type="domain" description="CHK kinase-like" evidence="1">
    <location>
        <begin position="122"/>
        <end position="307"/>
    </location>
</feature>
<dbReference type="EMBL" id="NWSH01000613">
    <property type="protein sequence ID" value="PCG75301.1"/>
    <property type="molecule type" value="Genomic_DNA"/>
</dbReference>
<evidence type="ECO:0000259" key="1">
    <source>
        <dbReference type="SMART" id="SM00587"/>
    </source>
</evidence>
<evidence type="ECO:0000313" key="2">
    <source>
        <dbReference type="EMBL" id="PCG75301.1"/>
    </source>
</evidence>
<proteinExistence type="predicted"/>
<dbReference type="SMART" id="SM00587">
    <property type="entry name" value="CHK"/>
    <property type="match status" value="1"/>
</dbReference>
<accession>A0A2A4JTG5</accession>
<gene>
    <name evidence="2" type="ORF">B5V51_11935</name>
</gene>
<dbReference type="AlphaFoldDB" id="A0A2A4JTG5"/>
<dbReference type="PANTHER" id="PTHR11012">
    <property type="entry name" value="PROTEIN KINASE-LIKE DOMAIN-CONTAINING"/>
    <property type="match status" value="1"/>
</dbReference>
<protein>
    <recommendedName>
        <fullName evidence="1">CHK kinase-like domain-containing protein</fullName>
    </recommendedName>
</protein>
<dbReference type="PANTHER" id="PTHR11012:SF54">
    <property type="entry name" value="CHK KINASE-LIKE DOMAIN-CONTAINING PROTEIN"/>
    <property type="match status" value="1"/>
</dbReference>
<dbReference type="InterPro" id="IPR015897">
    <property type="entry name" value="CHK_kinase-like"/>
</dbReference>
<dbReference type="InterPro" id="IPR011009">
    <property type="entry name" value="Kinase-like_dom_sf"/>
</dbReference>
<dbReference type="Gene3D" id="3.90.1200.10">
    <property type="match status" value="1"/>
</dbReference>
<dbReference type="Pfam" id="PF02958">
    <property type="entry name" value="EcKL"/>
    <property type="match status" value="1"/>
</dbReference>